<gene>
    <name evidence="2" type="ORF">FHS74_001978</name>
</gene>
<comment type="caution">
    <text evidence="2">The sequence shown here is derived from an EMBL/GenBank/DDBJ whole genome shotgun (WGS) entry which is preliminary data.</text>
</comment>
<sequence>MTAPDQSPALPAGRDAATYYLDGDGYSATPPVAPDPGPAIPTAPNAVRDTTPPPDAPAAPPADDTAGGSTKE</sequence>
<dbReference type="AlphaFoldDB" id="A0A7X0EC77"/>
<feature type="region of interest" description="Disordered" evidence="1">
    <location>
        <begin position="1"/>
        <end position="72"/>
    </location>
</feature>
<reference evidence="2 3" key="1">
    <citation type="submission" date="2020-08" db="EMBL/GenBank/DDBJ databases">
        <title>Genomic Encyclopedia of Type Strains, Phase IV (KMG-IV): sequencing the most valuable type-strain genomes for metagenomic binning, comparative biology and taxonomic classification.</title>
        <authorList>
            <person name="Goeker M."/>
        </authorList>
    </citation>
    <scope>NUCLEOTIDE SEQUENCE [LARGE SCALE GENOMIC DNA]</scope>
    <source>
        <strain evidence="2 3">DSM 22198</strain>
    </source>
</reference>
<dbReference type="EMBL" id="JACIIZ010000005">
    <property type="protein sequence ID" value="MBB6251427.1"/>
    <property type="molecule type" value="Genomic_DNA"/>
</dbReference>
<feature type="compositionally biased region" description="Pro residues" evidence="1">
    <location>
        <begin position="51"/>
        <end position="60"/>
    </location>
</feature>
<proteinExistence type="predicted"/>
<evidence type="ECO:0000313" key="2">
    <source>
        <dbReference type="EMBL" id="MBB6251427.1"/>
    </source>
</evidence>
<name>A0A7X0EC77_9PROT</name>
<protein>
    <submittedName>
        <fullName evidence="2">Uncharacterized protein</fullName>
    </submittedName>
</protein>
<keyword evidence="3" id="KW-1185">Reference proteome</keyword>
<dbReference type="RefSeq" id="WP_184799923.1">
    <property type="nucleotide sequence ID" value="NZ_JACIIZ010000005.1"/>
</dbReference>
<dbReference type="Proteomes" id="UP000539175">
    <property type="component" value="Unassembled WGS sequence"/>
</dbReference>
<organism evidence="2 3">
    <name type="scientific">Nitrospirillum iridis</name>
    <dbReference type="NCBI Taxonomy" id="765888"/>
    <lineage>
        <taxon>Bacteria</taxon>
        <taxon>Pseudomonadati</taxon>
        <taxon>Pseudomonadota</taxon>
        <taxon>Alphaproteobacteria</taxon>
        <taxon>Rhodospirillales</taxon>
        <taxon>Azospirillaceae</taxon>
        <taxon>Nitrospirillum</taxon>
    </lineage>
</organism>
<feature type="compositionally biased region" description="Pro residues" evidence="1">
    <location>
        <begin position="31"/>
        <end position="41"/>
    </location>
</feature>
<accession>A0A7X0EC77</accession>
<evidence type="ECO:0000256" key="1">
    <source>
        <dbReference type="SAM" id="MobiDB-lite"/>
    </source>
</evidence>
<evidence type="ECO:0000313" key="3">
    <source>
        <dbReference type="Proteomes" id="UP000539175"/>
    </source>
</evidence>